<evidence type="ECO:0000256" key="9">
    <source>
        <dbReference type="SAM" id="MobiDB-lite"/>
    </source>
</evidence>
<feature type="region of interest" description="Disordered" evidence="9">
    <location>
        <begin position="511"/>
        <end position="538"/>
    </location>
</feature>
<comment type="subcellular location">
    <subcellularLocation>
        <location evidence="1">Membrane</location>
        <topology evidence="1">Multi-pass membrane protein</topology>
    </subcellularLocation>
</comment>
<keyword evidence="2 10" id="KW-0812">Transmembrane</keyword>
<evidence type="ECO:0000256" key="3">
    <source>
        <dbReference type="ARBA" id="ARBA00022989"/>
    </source>
</evidence>
<feature type="region of interest" description="Disordered" evidence="9">
    <location>
        <begin position="376"/>
        <end position="424"/>
    </location>
</feature>
<dbReference type="Gene3D" id="4.10.240.10">
    <property type="entry name" value="Zn(2)-C6 fungal-type DNA-binding domain"/>
    <property type="match status" value="1"/>
</dbReference>
<proteinExistence type="predicted"/>
<dbReference type="GO" id="GO:0016020">
    <property type="term" value="C:membrane"/>
    <property type="evidence" value="ECO:0007669"/>
    <property type="project" value="UniProtKB-SubCell"/>
</dbReference>
<evidence type="ECO:0000256" key="6">
    <source>
        <dbReference type="ARBA" id="ARBA00023136"/>
    </source>
</evidence>
<reference evidence="13" key="1">
    <citation type="journal article" date="2017" name="Genome Biol.">
        <title>Comparative genomics reveals high biological diversity and specific adaptations in the industrially and medically important fungal genus Aspergillus.</title>
        <authorList>
            <person name="de Vries R.P."/>
            <person name="Riley R."/>
            <person name="Wiebenga A."/>
            <person name="Aguilar-Osorio G."/>
            <person name="Amillis S."/>
            <person name="Uchima C.A."/>
            <person name="Anderluh G."/>
            <person name="Asadollahi M."/>
            <person name="Askin M."/>
            <person name="Barry K."/>
            <person name="Battaglia E."/>
            <person name="Bayram O."/>
            <person name="Benocci T."/>
            <person name="Braus-Stromeyer S.A."/>
            <person name="Caldana C."/>
            <person name="Canovas D."/>
            <person name="Cerqueira G.C."/>
            <person name="Chen F."/>
            <person name="Chen W."/>
            <person name="Choi C."/>
            <person name="Clum A."/>
            <person name="Dos Santos R.A."/>
            <person name="Damasio A.R."/>
            <person name="Diallinas G."/>
            <person name="Emri T."/>
            <person name="Fekete E."/>
            <person name="Flipphi M."/>
            <person name="Freyberg S."/>
            <person name="Gallo A."/>
            <person name="Gournas C."/>
            <person name="Habgood R."/>
            <person name="Hainaut M."/>
            <person name="Harispe M.L."/>
            <person name="Henrissat B."/>
            <person name="Hilden K.S."/>
            <person name="Hope R."/>
            <person name="Hossain A."/>
            <person name="Karabika E."/>
            <person name="Karaffa L."/>
            <person name="Karanyi Z."/>
            <person name="Krasevec N."/>
            <person name="Kuo A."/>
            <person name="Kusch H."/>
            <person name="LaButti K."/>
            <person name="Lagendijk E.L."/>
            <person name="Lapidus A."/>
            <person name="Levasseur A."/>
            <person name="Lindquist E."/>
            <person name="Lipzen A."/>
            <person name="Logrieco A.F."/>
            <person name="MacCabe A."/>
            <person name="Maekelae M.R."/>
            <person name="Malavazi I."/>
            <person name="Melin P."/>
            <person name="Meyer V."/>
            <person name="Mielnichuk N."/>
            <person name="Miskei M."/>
            <person name="Molnar A.P."/>
            <person name="Mule G."/>
            <person name="Ngan C.Y."/>
            <person name="Orejas M."/>
            <person name="Orosz E."/>
            <person name="Ouedraogo J.P."/>
            <person name="Overkamp K.M."/>
            <person name="Park H.-S."/>
            <person name="Perrone G."/>
            <person name="Piumi F."/>
            <person name="Punt P.J."/>
            <person name="Ram A.F."/>
            <person name="Ramon A."/>
            <person name="Rauscher S."/>
            <person name="Record E."/>
            <person name="Riano-Pachon D.M."/>
            <person name="Robert V."/>
            <person name="Roehrig J."/>
            <person name="Ruller R."/>
            <person name="Salamov A."/>
            <person name="Salih N.S."/>
            <person name="Samson R.A."/>
            <person name="Sandor E."/>
            <person name="Sanguinetti M."/>
            <person name="Schuetze T."/>
            <person name="Sepcic K."/>
            <person name="Shelest E."/>
            <person name="Sherlock G."/>
            <person name="Sophianopoulou V."/>
            <person name="Squina F.M."/>
            <person name="Sun H."/>
            <person name="Susca A."/>
            <person name="Todd R.B."/>
            <person name="Tsang A."/>
            <person name="Unkles S.E."/>
            <person name="van de Wiele N."/>
            <person name="van Rossen-Uffink D."/>
            <person name="Oliveira J.V."/>
            <person name="Vesth T.C."/>
            <person name="Visser J."/>
            <person name="Yu J.-H."/>
            <person name="Zhou M."/>
            <person name="Andersen M.R."/>
            <person name="Archer D.B."/>
            <person name="Baker S.E."/>
            <person name="Benoit I."/>
            <person name="Brakhage A.A."/>
            <person name="Braus G.H."/>
            <person name="Fischer R."/>
            <person name="Frisvad J.C."/>
            <person name="Goldman G.H."/>
            <person name="Houbraken J."/>
            <person name="Oakley B."/>
            <person name="Pocsi I."/>
            <person name="Scazzocchio C."/>
            <person name="Seiboth B."/>
            <person name="vanKuyk P.A."/>
            <person name="Wortman J."/>
            <person name="Dyer P.S."/>
            <person name="Grigoriev I.V."/>
        </authorList>
    </citation>
    <scope>NUCLEOTIDE SEQUENCE [LARGE SCALE GENOMIC DNA]</scope>
    <source>
        <strain evidence="13">DTO 134E9</strain>
    </source>
</reference>
<keyword evidence="4" id="KW-0805">Transcription regulation</keyword>
<keyword evidence="6 10" id="KW-0472">Membrane</keyword>
<feature type="transmembrane region" description="Helical" evidence="10">
    <location>
        <begin position="98"/>
        <end position="118"/>
    </location>
</feature>
<evidence type="ECO:0000256" key="1">
    <source>
        <dbReference type="ARBA" id="ARBA00004141"/>
    </source>
</evidence>
<keyword evidence="7" id="KW-0804">Transcription</keyword>
<accession>A0A1L9RFF2</accession>
<dbReference type="GO" id="GO:0000981">
    <property type="term" value="F:DNA-binding transcription factor activity, RNA polymerase II-specific"/>
    <property type="evidence" value="ECO:0007669"/>
    <property type="project" value="InterPro"/>
</dbReference>
<dbReference type="EMBL" id="KV878214">
    <property type="protein sequence ID" value="OJJ33603.1"/>
    <property type="molecule type" value="Genomic_DNA"/>
</dbReference>
<dbReference type="PROSITE" id="PS00463">
    <property type="entry name" value="ZN2_CY6_FUNGAL_1"/>
    <property type="match status" value="1"/>
</dbReference>
<feature type="compositionally biased region" description="Basic and acidic residues" evidence="9">
    <location>
        <begin position="405"/>
        <end position="415"/>
    </location>
</feature>
<keyword evidence="13" id="KW-1185">Reference proteome</keyword>
<evidence type="ECO:0000313" key="12">
    <source>
        <dbReference type="EMBL" id="OJJ33603.1"/>
    </source>
</evidence>
<evidence type="ECO:0000259" key="11">
    <source>
        <dbReference type="PROSITE" id="PS50048"/>
    </source>
</evidence>
<dbReference type="InterPro" id="IPR007568">
    <property type="entry name" value="RTA1"/>
</dbReference>
<dbReference type="AlphaFoldDB" id="A0A1L9RFF2"/>
<dbReference type="CDD" id="cd00067">
    <property type="entry name" value="GAL4"/>
    <property type="match status" value="1"/>
</dbReference>
<evidence type="ECO:0000256" key="2">
    <source>
        <dbReference type="ARBA" id="ARBA00022692"/>
    </source>
</evidence>
<feature type="transmembrane region" description="Helical" evidence="10">
    <location>
        <begin position="175"/>
        <end position="200"/>
    </location>
</feature>
<dbReference type="STRING" id="1073089.A0A1L9RFF2"/>
<dbReference type="Proteomes" id="UP000184383">
    <property type="component" value="Unassembled WGS sequence"/>
</dbReference>
<feature type="transmembrane region" description="Helical" evidence="10">
    <location>
        <begin position="39"/>
        <end position="58"/>
    </location>
</feature>
<dbReference type="OrthoDB" id="3546279at2759"/>
<evidence type="ECO:0000256" key="7">
    <source>
        <dbReference type="ARBA" id="ARBA00023163"/>
    </source>
</evidence>
<evidence type="ECO:0000256" key="4">
    <source>
        <dbReference type="ARBA" id="ARBA00023015"/>
    </source>
</evidence>
<dbReference type="InterPro" id="IPR036864">
    <property type="entry name" value="Zn2-C6_fun-type_DNA-bd_sf"/>
</dbReference>
<feature type="transmembrane region" description="Helical" evidence="10">
    <location>
        <begin position="65"/>
        <end position="86"/>
    </location>
</feature>
<feature type="transmembrane region" description="Helical" evidence="10">
    <location>
        <begin position="229"/>
        <end position="246"/>
    </location>
</feature>
<feature type="domain" description="Zn(2)-C6 fungal-type" evidence="11">
    <location>
        <begin position="344"/>
        <end position="374"/>
    </location>
</feature>
<dbReference type="Pfam" id="PF04479">
    <property type="entry name" value="RTA1"/>
    <property type="match status" value="1"/>
</dbReference>
<feature type="transmembrane region" description="Helical" evidence="10">
    <location>
        <begin position="562"/>
        <end position="585"/>
    </location>
</feature>
<dbReference type="PANTHER" id="PTHR31465:SF31">
    <property type="entry name" value="DOMAIN PROTEIN, PUTATIVE (AFU_ORTHOLOGUE AFUA_6G09550)-RELATED"/>
    <property type="match status" value="1"/>
</dbReference>
<evidence type="ECO:0000313" key="13">
    <source>
        <dbReference type="Proteomes" id="UP000184383"/>
    </source>
</evidence>
<feature type="compositionally biased region" description="Polar residues" evidence="9">
    <location>
        <begin position="393"/>
        <end position="402"/>
    </location>
</feature>
<evidence type="ECO:0000256" key="8">
    <source>
        <dbReference type="ARBA" id="ARBA00023242"/>
    </source>
</evidence>
<name>A0A1L9RFF2_ASPWE</name>
<dbReference type="VEuPathDB" id="FungiDB:ASPWEDRAFT_160490"/>
<dbReference type="PROSITE" id="PS50048">
    <property type="entry name" value="ZN2_CY6_FUNGAL_2"/>
    <property type="match status" value="1"/>
</dbReference>
<dbReference type="SUPFAM" id="SSF57701">
    <property type="entry name" value="Zn2/Cys6 DNA-binding domain"/>
    <property type="match status" value="1"/>
</dbReference>
<organism evidence="12 13">
    <name type="scientific">Aspergillus wentii DTO 134E9</name>
    <dbReference type="NCBI Taxonomy" id="1073089"/>
    <lineage>
        <taxon>Eukaryota</taxon>
        <taxon>Fungi</taxon>
        <taxon>Dikarya</taxon>
        <taxon>Ascomycota</taxon>
        <taxon>Pezizomycotina</taxon>
        <taxon>Eurotiomycetes</taxon>
        <taxon>Eurotiomycetidae</taxon>
        <taxon>Eurotiales</taxon>
        <taxon>Aspergillaceae</taxon>
        <taxon>Aspergillus</taxon>
        <taxon>Aspergillus subgen. Cremei</taxon>
    </lineage>
</organism>
<evidence type="ECO:0000256" key="10">
    <source>
        <dbReference type="SAM" id="Phobius"/>
    </source>
</evidence>
<keyword evidence="3 10" id="KW-1133">Transmembrane helix</keyword>
<feature type="compositionally biased region" description="Basic residues" evidence="9">
    <location>
        <begin position="330"/>
        <end position="341"/>
    </location>
</feature>
<keyword evidence="5" id="KW-0238">DNA-binding</keyword>
<gene>
    <name evidence="12" type="ORF">ASPWEDRAFT_160490</name>
</gene>
<dbReference type="InterPro" id="IPR001138">
    <property type="entry name" value="Zn2Cys6_DnaBD"/>
</dbReference>
<dbReference type="Pfam" id="PF00172">
    <property type="entry name" value="Zn_clus"/>
    <property type="match status" value="1"/>
</dbReference>
<dbReference type="GeneID" id="63745644"/>
<keyword evidence="8" id="KW-0539">Nucleus</keyword>
<dbReference type="SMART" id="SM00066">
    <property type="entry name" value="GAL4"/>
    <property type="match status" value="1"/>
</dbReference>
<sequence length="851" mass="95704">METVYHKTHHGFILLLSTSIMADSQDASSFVLYRYTPSVPAAAIFVACFAILTVLHSIRLYRNRTWFFIAFVIGLIFELAGYVARIFSHHDKNALGPYIVQTMLILVAPPVFAASIYMTLGRVIVQLHAENASIIRVKWLTKIFVLGDVISFLMQCSGGGYMAAGSVNAMQIGEYVVIGGLAVQLLFFSFFVFVASLFHYRVKKNPKYMVTQDTSRPGAFPHSVSWESVMWALYVACVLILIRSIFRVVEFVQGNDGFIMKREYLLYIFDALLMALTGIVLVVVFPGAYLEAGARNKTDTTIILFSYAYAQMSPSPHSPATPDSNSTPRVRLKSRASHTKSRNGCQTCKARRVKCDEVRPICGACSLRGDRCEFLSQTRNPPRRQAPRKKTPTAEQGRSSHPNRAYREASLHDESVPWSTGPVEHPTSIPLRPLEFSRTVVSRPPQHHEGLNMLDLRLLQHFILRLSHRMSLNPTKTLVWEKVIPEIAATNEFLMHLVLALAGLDLLSEDQTTKEHSTSNSQSPSEENGPAGVESSGSSNAVDLETVIEYHQRGLQGFREQLAVMSVANAEAMFAGSLLIVAFAFGSLRIHGLNPPGISDESSGFLPPQQKKPRLDWIYLVRGVTSIVHEHWRFLRMGRLRAIFNFNNNRDSWKEIPEDLASTPVPPRCHCSKYLTRFASGAQQALSNLRTFSNTLKLAVAPESPEKEMAEPGRPMTPSDILREQSHALEIVEENYMRIMFVLQFATSPQTRTDRMDVQADIEDALVMAWPQTLSYNFVRSMELEQDEFGVVQGYSFTILAHLYLIITLLEDVWYAVESFRHEIIKINTLVQSLGDSQLVSLMKWPMEVIS</sequence>
<dbReference type="InterPro" id="IPR021858">
    <property type="entry name" value="Fun_TF"/>
</dbReference>
<feature type="transmembrane region" description="Helical" evidence="10">
    <location>
        <begin position="139"/>
        <end position="163"/>
    </location>
</feature>
<dbReference type="Pfam" id="PF11951">
    <property type="entry name" value="Fungal_trans_2"/>
    <property type="match status" value="1"/>
</dbReference>
<dbReference type="RefSeq" id="XP_040687280.1">
    <property type="nucleotide sequence ID" value="XM_040829796.1"/>
</dbReference>
<feature type="compositionally biased region" description="Basic residues" evidence="9">
    <location>
        <begin position="381"/>
        <end position="391"/>
    </location>
</feature>
<feature type="transmembrane region" description="Helical" evidence="10">
    <location>
        <begin position="266"/>
        <end position="290"/>
    </location>
</feature>
<dbReference type="GO" id="GO:0008270">
    <property type="term" value="F:zinc ion binding"/>
    <property type="evidence" value="ECO:0007669"/>
    <property type="project" value="InterPro"/>
</dbReference>
<protein>
    <recommendedName>
        <fullName evidence="11">Zn(2)-C6 fungal-type domain-containing protein</fullName>
    </recommendedName>
</protein>
<evidence type="ECO:0000256" key="5">
    <source>
        <dbReference type="ARBA" id="ARBA00023125"/>
    </source>
</evidence>
<feature type="region of interest" description="Disordered" evidence="9">
    <location>
        <begin position="315"/>
        <end position="343"/>
    </location>
</feature>
<dbReference type="PANTHER" id="PTHR31465">
    <property type="entry name" value="PROTEIN RTA1-RELATED"/>
    <property type="match status" value="1"/>
</dbReference>
<dbReference type="GO" id="GO:0003677">
    <property type="term" value="F:DNA binding"/>
    <property type="evidence" value="ECO:0007669"/>
    <property type="project" value="UniProtKB-KW"/>
</dbReference>